<evidence type="ECO:0000256" key="3">
    <source>
        <dbReference type="ARBA" id="ARBA00022692"/>
    </source>
</evidence>
<dbReference type="GO" id="GO:0022904">
    <property type="term" value="P:respiratory electron transport chain"/>
    <property type="evidence" value="ECO:0007669"/>
    <property type="project" value="InterPro"/>
</dbReference>
<reference evidence="8" key="1">
    <citation type="submission" date="2016-10" db="EMBL/GenBank/DDBJ databases">
        <authorList>
            <person name="Varghese N."/>
            <person name="Submissions S."/>
        </authorList>
    </citation>
    <scope>NUCLEOTIDE SEQUENCE [LARGE SCALE GENOMIC DNA]</scope>
    <source>
        <strain evidence="8">930I</strain>
    </source>
</reference>
<evidence type="ECO:0000256" key="1">
    <source>
        <dbReference type="ARBA" id="ARBA00004651"/>
    </source>
</evidence>
<dbReference type="OrthoDB" id="196472at2"/>
<evidence type="ECO:0000256" key="4">
    <source>
        <dbReference type="ARBA" id="ARBA00022989"/>
    </source>
</evidence>
<dbReference type="AlphaFoldDB" id="A0A1G7ZBQ1"/>
<dbReference type="Pfam" id="PF01292">
    <property type="entry name" value="Ni_hydr_CYTB"/>
    <property type="match status" value="1"/>
</dbReference>
<evidence type="ECO:0000259" key="6">
    <source>
        <dbReference type="Pfam" id="PF01292"/>
    </source>
</evidence>
<evidence type="ECO:0000256" key="2">
    <source>
        <dbReference type="ARBA" id="ARBA00022475"/>
    </source>
</evidence>
<evidence type="ECO:0000313" key="7">
    <source>
        <dbReference type="EMBL" id="SDH06183.1"/>
    </source>
</evidence>
<keyword evidence="3" id="KW-0812">Transmembrane</keyword>
<dbReference type="EMBL" id="FNCV01000004">
    <property type="protein sequence ID" value="SDH06183.1"/>
    <property type="molecule type" value="Genomic_DNA"/>
</dbReference>
<comment type="subcellular location">
    <subcellularLocation>
        <location evidence="1">Cell membrane</location>
        <topology evidence="1">Multi-pass membrane protein</topology>
    </subcellularLocation>
</comment>
<dbReference type="InterPro" id="IPR051542">
    <property type="entry name" value="Hydrogenase_cytochrome"/>
</dbReference>
<dbReference type="Gene3D" id="1.20.950.20">
    <property type="entry name" value="Transmembrane di-heme cytochromes, Chain C"/>
    <property type="match status" value="1"/>
</dbReference>
<dbReference type="PANTHER" id="PTHR30485">
    <property type="entry name" value="NI/FE-HYDROGENASE 1 B-TYPE CYTOCHROME SUBUNIT"/>
    <property type="match status" value="1"/>
</dbReference>
<dbReference type="InterPro" id="IPR016174">
    <property type="entry name" value="Di-haem_cyt_TM"/>
</dbReference>
<evidence type="ECO:0000256" key="5">
    <source>
        <dbReference type="ARBA" id="ARBA00023136"/>
    </source>
</evidence>
<dbReference type="Proteomes" id="UP000217076">
    <property type="component" value="Unassembled WGS sequence"/>
</dbReference>
<dbReference type="RefSeq" id="WP_092617676.1">
    <property type="nucleotide sequence ID" value="NZ_FNCV01000004.1"/>
</dbReference>
<keyword evidence="2" id="KW-1003">Cell membrane</keyword>
<name>A0A1G7ZBQ1_9PROT</name>
<dbReference type="GO" id="GO:0009055">
    <property type="term" value="F:electron transfer activity"/>
    <property type="evidence" value="ECO:0007669"/>
    <property type="project" value="InterPro"/>
</dbReference>
<keyword evidence="5" id="KW-0472">Membrane</keyword>
<keyword evidence="4" id="KW-1133">Transmembrane helix</keyword>
<dbReference type="SUPFAM" id="SSF81342">
    <property type="entry name" value="Transmembrane di-heme cytochromes"/>
    <property type="match status" value="1"/>
</dbReference>
<dbReference type="PANTHER" id="PTHR30485:SF2">
    <property type="entry name" value="BLL0597 PROTEIN"/>
    <property type="match status" value="1"/>
</dbReference>
<dbReference type="GO" id="GO:0005886">
    <property type="term" value="C:plasma membrane"/>
    <property type="evidence" value="ECO:0007669"/>
    <property type="project" value="UniProtKB-SubCell"/>
</dbReference>
<organism evidence="7 8">
    <name type="scientific">Roseospirillum parvum</name>
    <dbReference type="NCBI Taxonomy" id="83401"/>
    <lineage>
        <taxon>Bacteria</taxon>
        <taxon>Pseudomonadati</taxon>
        <taxon>Pseudomonadota</taxon>
        <taxon>Alphaproteobacteria</taxon>
        <taxon>Rhodospirillales</taxon>
        <taxon>Rhodospirillaceae</taxon>
        <taxon>Roseospirillum</taxon>
    </lineage>
</organism>
<dbReference type="STRING" id="83401.SAMN05421742_10464"/>
<gene>
    <name evidence="7" type="ORF">SAMN05421742_10464</name>
</gene>
<protein>
    <submittedName>
        <fullName evidence="7">Cytochrome b</fullName>
    </submittedName>
</protein>
<evidence type="ECO:0000313" key="8">
    <source>
        <dbReference type="Proteomes" id="UP000217076"/>
    </source>
</evidence>
<sequence length="229" mass="25057">MSDTASSVVEKVRVWDLPTRLFHWTLVVLIAVLWWSGENGEMGIHQWAGYGALTLVVFRVVWGFVGSTTARFATFLTGPAAIKRYLEETKAGKVGHIGHNPIGALSATAMILLVLFQGITGLFASENTFLFFEGPLADWVSTGTSESLTSWHKTSFNLLLLIIALHVASTFFYLLVKKDDLVHPMMTGMKKVSRLDLKEEAAKLHFAPLPLAGKILAGVAAVIIVISFL</sequence>
<accession>A0A1G7ZBQ1</accession>
<proteinExistence type="predicted"/>
<dbReference type="GO" id="GO:0020037">
    <property type="term" value="F:heme binding"/>
    <property type="evidence" value="ECO:0007669"/>
    <property type="project" value="TreeGrafter"/>
</dbReference>
<dbReference type="InterPro" id="IPR011577">
    <property type="entry name" value="Cyt_b561_bac/Ni-Hgenase"/>
</dbReference>
<keyword evidence="8" id="KW-1185">Reference proteome</keyword>
<feature type="domain" description="Cytochrome b561 bacterial/Ni-hydrogenase" evidence="6">
    <location>
        <begin position="14"/>
        <end position="188"/>
    </location>
</feature>